<protein>
    <submittedName>
        <fullName evidence="1">Uncharacterized protein</fullName>
    </submittedName>
</protein>
<organism evidence="1 2">
    <name type="scientific">Rhodopirellula baltica SWK14</name>
    <dbReference type="NCBI Taxonomy" id="993516"/>
    <lineage>
        <taxon>Bacteria</taxon>
        <taxon>Pseudomonadati</taxon>
        <taxon>Planctomycetota</taxon>
        <taxon>Planctomycetia</taxon>
        <taxon>Pirellulales</taxon>
        <taxon>Pirellulaceae</taxon>
        <taxon>Rhodopirellula</taxon>
    </lineage>
</organism>
<proteinExistence type="predicted"/>
<dbReference type="AlphaFoldDB" id="L7CGQ2"/>
<comment type="caution">
    <text evidence="1">The sequence shown here is derived from an EMBL/GenBank/DDBJ whole genome shotgun (WGS) entry which is preliminary data.</text>
</comment>
<dbReference type="EMBL" id="AMWG01000061">
    <property type="protein sequence ID" value="ELP33434.1"/>
    <property type="molecule type" value="Genomic_DNA"/>
</dbReference>
<reference evidence="1 2" key="1">
    <citation type="journal article" date="2013" name="Mar. Genomics">
        <title>Expression of sulfatases in Rhodopirellula baltica and the diversity of sulfatases in the genus Rhodopirellula.</title>
        <authorList>
            <person name="Wegner C.E."/>
            <person name="Richter-Heitmann T."/>
            <person name="Klindworth A."/>
            <person name="Klockow C."/>
            <person name="Richter M."/>
            <person name="Achstetter T."/>
            <person name="Glockner F.O."/>
            <person name="Harder J."/>
        </authorList>
    </citation>
    <scope>NUCLEOTIDE SEQUENCE [LARGE SCALE GENOMIC DNA]</scope>
    <source>
        <strain evidence="1 2">SWK14</strain>
    </source>
</reference>
<gene>
    <name evidence="1" type="ORF">RBSWK_02619</name>
</gene>
<evidence type="ECO:0000313" key="2">
    <source>
        <dbReference type="Proteomes" id="UP000010959"/>
    </source>
</evidence>
<sequence length="44" mass="4879">MSDAQTRSPPKFFDPLDVSHSQSSICMHPIAHRVRSIDGEPTAE</sequence>
<dbReference type="PATRIC" id="fig|993516.3.peg.2786"/>
<dbReference type="Proteomes" id="UP000010959">
    <property type="component" value="Unassembled WGS sequence"/>
</dbReference>
<evidence type="ECO:0000313" key="1">
    <source>
        <dbReference type="EMBL" id="ELP33434.1"/>
    </source>
</evidence>
<accession>L7CGQ2</accession>
<name>L7CGQ2_RHOBT</name>